<evidence type="ECO:0000256" key="1">
    <source>
        <dbReference type="SAM" id="Phobius"/>
    </source>
</evidence>
<name>A0A3N6M8Q8_9BURK</name>
<evidence type="ECO:0000313" key="3">
    <source>
        <dbReference type="Proteomes" id="UP000272778"/>
    </source>
</evidence>
<keyword evidence="1" id="KW-0812">Transmembrane</keyword>
<dbReference type="Proteomes" id="UP000272778">
    <property type="component" value="Unassembled WGS sequence"/>
</dbReference>
<accession>A0A3N6M8Q8</accession>
<dbReference type="AlphaFoldDB" id="A0A3N6M8Q8"/>
<proteinExistence type="predicted"/>
<sequence>MKKQELNNSTVLLSGTISGLKRSRRSHDFVLTEVQQQQVGATAIAASALGMGATGIGLIGMAGNSDEEADWVEFELDGKQMKGWLWMMPMRNGDNVEVVAEPMGNNRYVVYAVKRDGDDLLAVYPHATAGRKVHYRRSVKVWIGFSSVVYLLLLLMTVLQEGWGAFLDQNEQIVLLSGTPLWIVVSGLMAFRISRKFMGFVKIAETIFKAFGWSDIENIDLRRTSREHRRENKLPNFGNLYFRYK</sequence>
<comment type="caution">
    <text evidence="2">The sequence shown here is derived from an EMBL/GenBank/DDBJ whole genome shotgun (WGS) entry which is preliminary data.</text>
</comment>
<dbReference type="OrthoDB" id="6452874at2"/>
<dbReference type="EMBL" id="RQIS01000049">
    <property type="protein sequence ID" value="RQG98747.1"/>
    <property type="molecule type" value="Genomic_DNA"/>
</dbReference>
<dbReference type="InterPro" id="IPR048130">
    <property type="entry name" value="T6SS_ExIF-like"/>
</dbReference>
<evidence type="ECO:0000313" key="2">
    <source>
        <dbReference type="EMBL" id="RQG98747.1"/>
    </source>
</evidence>
<organism evidence="2 3">
    <name type="scientific">Paraburkholderia dinghuensis</name>
    <dbReference type="NCBI Taxonomy" id="2305225"/>
    <lineage>
        <taxon>Bacteria</taxon>
        <taxon>Pseudomonadati</taxon>
        <taxon>Pseudomonadota</taxon>
        <taxon>Betaproteobacteria</taxon>
        <taxon>Burkholderiales</taxon>
        <taxon>Burkholderiaceae</taxon>
        <taxon>Paraburkholderia</taxon>
    </lineage>
</organism>
<feature type="transmembrane region" description="Helical" evidence="1">
    <location>
        <begin position="141"/>
        <end position="160"/>
    </location>
</feature>
<gene>
    <name evidence="2" type="ORF">D1Y85_26815</name>
</gene>
<dbReference type="RefSeq" id="WP_124154090.1">
    <property type="nucleotide sequence ID" value="NZ_RQIS01000049.1"/>
</dbReference>
<keyword evidence="1" id="KW-1133">Transmembrane helix</keyword>
<dbReference type="NCBIfam" id="NF041560">
    <property type="entry name" value="T6SS_Burk_ExIF"/>
    <property type="match status" value="1"/>
</dbReference>
<reference evidence="2 3" key="1">
    <citation type="submission" date="2018-11" db="EMBL/GenBank/DDBJ databases">
        <title>Paraburkholderia sp. DHOA04, isolated from soil.</title>
        <authorList>
            <person name="Gao Z.-H."/>
            <person name="Qiu L.-H."/>
            <person name="Fu J.-C."/>
        </authorList>
    </citation>
    <scope>NUCLEOTIDE SEQUENCE [LARGE SCALE GENOMIC DNA]</scope>
    <source>
        <strain evidence="2 3">DHOA04</strain>
    </source>
</reference>
<keyword evidence="3" id="KW-1185">Reference proteome</keyword>
<keyword evidence="1" id="KW-0472">Membrane</keyword>
<protein>
    <submittedName>
        <fullName evidence="2">Uncharacterized protein</fullName>
    </submittedName>
</protein>
<feature type="transmembrane region" description="Helical" evidence="1">
    <location>
        <begin position="172"/>
        <end position="191"/>
    </location>
</feature>